<keyword evidence="2" id="KW-1185">Reference proteome</keyword>
<comment type="caution">
    <text evidence="1">The sequence shown here is derived from an EMBL/GenBank/DDBJ whole genome shotgun (WGS) entry which is preliminary data.</text>
</comment>
<gene>
    <name evidence="1" type="ORF">PGQ11_007869</name>
</gene>
<name>A0ABR2IYM0_9PEZI</name>
<evidence type="ECO:0000313" key="2">
    <source>
        <dbReference type="Proteomes" id="UP001390339"/>
    </source>
</evidence>
<sequence length="171" mass="18887">MTVQVSISGHGAYVREPKKPCGFMSICEPVYAHPNASMIMNAIRTVNSKALKWVNKYNGENEPVTPPKAWLQKPSLVYSDYTPLSAYTNIAVLDRGVPLRSPLPSSYDLLISGSPTVGAFYPFDPLLPCPSLTSLILLLGLFKPSSPLRKRRSPIAKLLARRANRSKARIY</sequence>
<proteinExistence type="predicted"/>
<reference evidence="1 2" key="1">
    <citation type="journal article" date="2024" name="IMA Fungus">
        <title>Apiospora arundinis, a panoply of carbohydrate-active enzymes and secondary metabolites.</title>
        <authorList>
            <person name="Sorensen T."/>
            <person name="Petersen C."/>
            <person name="Muurmann A.T."/>
            <person name="Christiansen J.V."/>
            <person name="Brundto M.L."/>
            <person name="Overgaard C.K."/>
            <person name="Boysen A.T."/>
            <person name="Wollenberg R.D."/>
            <person name="Larsen T.O."/>
            <person name="Sorensen J.L."/>
            <person name="Nielsen K.L."/>
            <person name="Sondergaard T.E."/>
        </authorList>
    </citation>
    <scope>NUCLEOTIDE SEQUENCE [LARGE SCALE GENOMIC DNA]</scope>
    <source>
        <strain evidence="1 2">AAU 773</strain>
    </source>
</reference>
<dbReference type="Proteomes" id="UP001390339">
    <property type="component" value="Unassembled WGS sequence"/>
</dbReference>
<evidence type="ECO:0000313" key="1">
    <source>
        <dbReference type="EMBL" id="KAK8869291.1"/>
    </source>
</evidence>
<dbReference type="EMBL" id="JAPCWZ010000004">
    <property type="protein sequence ID" value="KAK8869291.1"/>
    <property type="molecule type" value="Genomic_DNA"/>
</dbReference>
<protein>
    <submittedName>
        <fullName evidence="1">Uncharacterized protein</fullName>
    </submittedName>
</protein>
<accession>A0ABR2IYM0</accession>
<organism evidence="1 2">
    <name type="scientific">Apiospora arundinis</name>
    <dbReference type="NCBI Taxonomy" id="335852"/>
    <lineage>
        <taxon>Eukaryota</taxon>
        <taxon>Fungi</taxon>
        <taxon>Dikarya</taxon>
        <taxon>Ascomycota</taxon>
        <taxon>Pezizomycotina</taxon>
        <taxon>Sordariomycetes</taxon>
        <taxon>Xylariomycetidae</taxon>
        <taxon>Amphisphaeriales</taxon>
        <taxon>Apiosporaceae</taxon>
        <taxon>Apiospora</taxon>
    </lineage>
</organism>